<accession>A0A9X2IBZ4</accession>
<dbReference type="EMBL" id="JAJKBJ010000024">
    <property type="protein sequence ID" value="MCL9685369.1"/>
    <property type="molecule type" value="Genomic_DNA"/>
</dbReference>
<proteinExistence type="predicted"/>
<name>A0A9X2IBZ4_9GAMM</name>
<dbReference type="PANTHER" id="PTHR24198">
    <property type="entry name" value="ANKYRIN REPEAT AND PROTEIN KINASE DOMAIN-CONTAINING PROTEIN"/>
    <property type="match status" value="1"/>
</dbReference>
<dbReference type="PANTHER" id="PTHR24198:SF165">
    <property type="entry name" value="ANKYRIN REPEAT-CONTAINING PROTEIN-RELATED"/>
    <property type="match status" value="1"/>
</dbReference>
<dbReference type="Gene3D" id="1.25.40.20">
    <property type="entry name" value="Ankyrin repeat-containing domain"/>
    <property type="match status" value="1"/>
</dbReference>
<dbReference type="SUPFAM" id="SSF48403">
    <property type="entry name" value="Ankyrin repeat"/>
    <property type="match status" value="1"/>
</dbReference>
<dbReference type="RefSeq" id="WP_250423654.1">
    <property type="nucleotide sequence ID" value="NZ_JAJKBJ010000024.1"/>
</dbReference>
<reference evidence="3" key="1">
    <citation type="submission" date="2021-11" db="EMBL/GenBank/DDBJ databases">
        <title>Legionella maioricencis sp. nov., a new species isolated from hot water samples in Mallorca.</title>
        <authorList>
            <person name="Crespi S."/>
            <person name="Drasar V."/>
            <person name="Salva-Serra F."/>
            <person name="Jaen-Luchoro D."/>
            <person name="Pineiro-Iglesias B."/>
            <person name="Aliaga F."/>
            <person name="Fernandez-Juarez V."/>
            <person name="Coll G."/>
            <person name="Moore E.R.B."/>
            <person name="Bennasar-Figueras A."/>
        </authorList>
    </citation>
    <scope>NUCLEOTIDE SEQUENCE</scope>
    <source>
        <strain evidence="3">HCPI-6</strain>
    </source>
</reference>
<sequence>MTVSKIEHNIIFPRKIQRGLGFLNQFPQKRFFQLFVHGDVHLRENGQNGFESREPYCVRRFYDGFIHAIHNINGPLSVNLLLEIHAAATKGLQGEFRTTRIGKFRNCPMQAITFDKDMCTIEGIKEQIRIGESYEGGNILGGSIEVYRPDVSRKINLLSFRYFSIVSKAQAIYENSNQSPLYFTPPSNTALLAEEAQKIIDDYLTQIQEAQNTDAELLAIVCCAKRMLLLHPFEDGNLRVFVNIMLNFLLIQRGYPPCIFYNPNVFYLFATKELVEVVKIGIMDSIFVINNPTMPLFGYDVCDEKYMTETRELKRAIRRENKTYSTFQEELDTKTQELEQDFYTSINPAVKIFHQVATQGRIEILDEMQTIEILQARGPENTTTLFKGKTLIQLAFLTNHCDLLYSLLNDNPQLINEKDLSNKTIVHYAIEHNQLDLVAYLCRNPYLDLECEPISYLNFAVMNNDLEVVKILLEHGAVVTEDWYKFIPGESVNKEKLHDLFTAYSAGLSHRS</sequence>
<evidence type="ECO:0000313" key="3">
    <source>
        <dbReference type="EMBL" id="MCL9685369.1"/>
    </source>
</evidence>
<dbReference type="InterPro" id="IPR036770">
    <property type="entry name" value="Ankyrin_rpt-contain_sf"/>
</dbReference>
<keyword evidence="1" id="KW-0677">Repeat</keyword>
<dbReference type="SMART" id="SM00248">
    <property type="entry name" value="ANK"/>
    <property type="match status" value="3"/>
</dbReference>
<dbReference type="InterPro" id="IPR036597">
    <property type="entry name" value="Fido-like_dom_sf"/>
</dbReference>
<dbReference type="InterPro" id="IPR002110">
    <property type="entry name" value="Ankyrin_rpt"/>
</dbReference>
<protein>
    <submittedName>
        <fullName evidence="3">Ankyrin repeat domain-containing protein</fullName>
    </submittedName>
</protein>
<dbReference type="SUPFAM" id="SSF140931">
    <property type="entry name" value="Fic-like"/>
    <property type="match status" value="1"/>
</dbReference>
<dbReference type="Gene3D" id="1.10.3290.10">
    <property type="entry name" value="Fido-like domain"/>
    <property type="match status" value="1"/>
</dbReference>
<gene>
    <name evidence="3" type="ORF">LOX96_14805</name>
</gene>
<evidence type="ECO:0000313" key="4">
    <source>
        <dbReference type="Proteomes" id="UP001139721"/>
    </source>
</evidence>
<organism evidence="3 4">
    <name type="scientific">Legionella maioricensis</name>
    <dbReference type="NCBI Taxonomy" id="2896528"/>
    <lineage>
        <taxon>Bacteria</taxon>
        <taxon>Pseudomonadati</taxon>
        <taxon>Pseudomonadota</taxon>
        <taxon>Gammaproteobacteria</taxon>
        <taxon>Legionellales</taxon>
        <taxon>Legionellaceae</taxon>
        <taxon>Legionella</taxon>
    </lineage>
</organism>
<evidence type="ECO:0000256" key="1">
    <source>
        <dbReference type="ARBA" id="ARBA00022737"/>
    </source>
</evidence>
<evidence type="ECO:0000256" key="2">
    <source>
        <dbReference type="ARBA" id="ARBA00023043"/>
    </source>
</evidence>
<dbReference type="Pfam" id="PF12796">
    <property type="entry name" value="Ank_2"/>
    <property type="match status" value="1"/>
</dbReference>
<keyword evidence="2" id="KW-0040">ANK repeat</keyword>
<dbReference type="AlphaFoldDB" id="A0A9X2IBZ4"/>
<dbReference type="Proteomes" id="UP001139721">
    <property type="component" value="Unassembled WGS sequence"/>
</dbReference>
<comment type="caution">
    <text evidence="3">The sequence shown here is derived from an EMBL/GenBank/DDBJ whole genome shotgun (WGS) entry which is preliminary data.</text>
</comment>
<keyword evidence="4" id="KW-1185">Reference proteome</keyword>